<dbReference type="AlphaFoldDB" id="A0AAN9KI12"/>
<feature type="compositionally biased region" description="Gly residues" evidence="4">
    <location>
        <begin position="294"/>
        <end position="306"/>
    </location>
</feature>
<dbReference type="InterPro" id="IPR019734">
    <property type="entry name" value="TPR_rpt"/>
</dbReference>
<keyword evidence="1" id="KW-0677">Repeat</keyword>
<accession>A0AAN9KI12</accession>
<dbReference type="Pfam" id="PF00085">
    <property type="entry name" value="Thioredoxin"/>
    <property type="match status" value="1"/>
</dbReference>
<name>A0AAN9KI12_CLITE</name>
<feature type="compositionally biased region" description="Low complexity" evidence="4">
    <location>
        <begin position="218"/>
        <end position="228"/>
    </location>
</feature>
<dbReference type="Proteomes" id="UP001359559">
    <property type="component" value="Unassembled WGS sequence"/>
</dbReference>
<dbReference type="InterPro" id="IPR013766">
    <property type="entry name" value="Thioredoxin_domain"/>
</dbReference>
<feature type="repeat" description="TPR" evidence="3">
    <location>
        <begin position="531"/>
        <end position="564"/>
    </location>
</feature>
<dbReference type="PROSITE" id="PS50005">
    <property type="entry name" value="TPR"/>
    <property type="match status" value="2"/>
</dbReference>
<dbReference type="SMART" id="SM00028">
    <property type="entry name" value="TPR"/>
    <property type="match status" value="6"/>
</dbReference>
<protein>
    <recommendedName>
        <fullName evidence="5">Thioredoxin domain-containing protein</fullName>
    </recommendedName>
</protein>
<evidence type="ECO:0000313" key="6">
    <source>
        <dbReference type="EMBL" id="KAK7317817.1"/>
    </source>
</evidence>
<dbReference type="Pfam" id="PF13432">
    <property type="entry name" value="TPR_16"/>
    <property type="match status" value="1"/>
</dbReference>
<feature type="region of interest" description="Disordered" evidence="4">
    <location>
        <begin position="153"/>
        <end position="306"/>
    </location>
</feature>
<feature type="domain" description="Thioredoxin" evidence="5">
    <location>
        <begin position="739"/>
        <end position="802"/>
    </location>
</feature>
<proteinExistence type="predicted"/>
<evidence type="ECO:0000256" key="4">
    <source>
        <dbReference type="SAM" id="MobiDB-lite"/>
    </source>
</evidence>
<feature type="region of interest" description="Disordered" evidence="4">
    <location>
        <begin position="1"/>
        <end position="27"/>
    </location>
</feature>
<keyword evidence="7" id="KW-1185">Reference proteome</keyword>
<reference evidence="6 7" key="1">
    <citation type="submission" date="2024-01" db="EMBL/GenBank/DDBJ databases">
        <title>The genomes of 5 underutilized Papilionoideae crops provide insights into root nodulation and disease resistance.</title>
        <authorList>
            <person name="Yuan L."/>
        </authorList>
    </citation>
    <scope>NUCLEOTIDE SEQUENCE [LARGE SCALE GENOMIC DNA]</scope>
    <source>
        <strain evidence="6">LY-2023</strain>
        <tissue evidence="6">Leaf</tissue>
    </source>
</reference>
<dbReference type="SUPFAM" id="SSF52833">
    <property type="entry name" value="Thioredoxin-like"/>
    <property type="match status" value="1"/>
</dbReference>
<dbReference type="InterPro" id="IPR036249">
    <property type="entry name" value="Thioredoxin-like_sf"/>
</dbReference>
<gene>
    <name evidence="6" type="ORF">RJT34_02374</name>
</gene>
<keyword evidence="2 3" id="KW-0802">TPR repeat</keyword>
<dbReference type="Gene3D" id="1.25.40.10">
    <property type="entry name" value="Tetratricopeptide repeat domain"/>
    <property type="match status" value="1"/>
</dbReference>
<dbReference type="GO" id="GO:0005737">
    <property type="term" value="C:cytoplasm"/>
    <property type="evidence" value="ECO:0007669"/>
    <property type="project" value="TreeGrafter"/>
</dbReference>
<dbReference type="GO" id="GO:0006950">
    <property type="term" value="P:response to stress"/>
    <property type="evidence" value="ECO:0007669"/>
    <property type="project" value="UniProtKB-ARBA"/>
</dbReference>
<evidence type="ECO:0000313" key="7">
    <source>
        <dbReference type="Proteomes" id="UP001359559"/>
    </source>
</evidence>
<evidence type="ECO:0000259" key="5">
    <source>
        <dbReference type="Pfam" id="PF00085"/>
    </source>
</evidence>
<sequence>MERERRLGERERETNLSREAAGEAEAKENKSSPLFPLSLSLSLFLQSFHHSLSLCLSVSLSLCTTTVTFIPCFLLSLNQIPSFHPPLCGIAVITQEQKQKKKNIHININKERKREGVLKVLRFEDTDFVDSKKMSHSGKRVSELGLSERFRDSLSCSDTNKPDFRELDLGSPVSPLRARHHHTAPPPAPATSSSSSGSSGSGSVRTGNNPVSKRSDSSELSGSSETNSPARSSKPGHRRSDSGHSQRSPSSSAAVNSPQLNVLPTGNICPSGRVLKGAAAVPSSRSSRTDVLGSGTGNYGHGSIMRGGKGGGGGNIGDVANLRLSGGSCGGDYGKRVDPEEVKRLGNEEYKRGRFAEALCLYDRSIAMSPGNAAYRSNRAAALTGLGRLPEAVGACEKAVGLDPNYFRAHQRLGMLFLRLGQVENARKHLFYPGLQPDPSELQKFQIVEKHISKCVDVRRIRDWKSVVREVDAAVAAGADSCVQLFMCRVEALLRLHQMDDAESCLLRMPKFEPHPVSLSQARFFGMLAEAYCYFIRAQIEMAFGRFENAVKAAEKASQVDPRNVEVAVLLNNVRMVARARLRGNDLFKSERFTEACLAYGEGLRLDPSNSVLYCNRAACWFKLGQWERSIEDCNQALLIQPNYTKAILRRAASNSKLESWEEAVKDYEFLRRELPDDNEVAEALFHAQVALRKSRGEEIHSLKFGGEVEDISGLEQFRAAISLPGVSVVYFETVSNLLCKQISPFMDTLCNRYPSINFLKVDIQQSPVIATAENVRIVPTVKIYKNGSRMKEIVCPSHDMLEHSVRHYSLENS</sequence>
<dbReference type="Gene3D" id="3.40.30.10">
    <property type="entry name" value="Glutaredoxin"/>
    <property type="match status" value="1"/>
</dbReference>
<evidence type="ECO:0000256" key="1">
    <source>
        <dbReference type="ARBA" id="ARBA00022737"/>
    </source>
</evidence>
<dbReference type="PANTHER" id="PTHR46050:SF3">
    <property type="entry name" value="TPR REPEAT-CONTAINING THIOREDOXIN TTL1"/>
    <property type="match status" value="1"/>
</dbReference>
<dbReference type="CDD" id="cd02947">
    <property type="entry name" value="TRX_family"/>
    <property type="match status" value="1"/>
</dbReference>
<dbReference type="FunFam" id="3.40.30.10:FF:000211">
    <property type="entry name" value="TPR repeat-containing thioredoxin TTL4"/>
    <property type="match status" value="1"/>
</dbReference>
<dbReference type="Pfam" id="PF00515">
    <property type="entry name" value="TPR_1"/>
    <property type="match status" value="1"/>
</dbReference>
<dbReference type="InterPro" id="IPR044534">
    <property type="entry name" value="TTL1-4"/>
</dbReference>
<organism evidence="6 7">
    <name type="scientific">Clitoria ternatea</name>
    <name type="common">Butterfly pea</name>
    <dbReference type="NCBI Taxonomy" id="43366"/>
    <lineage>
        <taxon>Eukaryota</taxon>
        <taxon>Viridiplantae</taxon>
        <taxon>Streptophyta</taxon>
        <taxon>Embryophyta</taxon>
        <taxon>Tracheophyta</taxon>
        <taxon>Spermatophyta</taxon>
        <taxon>Magnoliopsida</taxon>
        <taxon>eudicotyledons</taxon>
        <taxon>Gunneridae</taxon>
        <taxon>Pentapetalae</taxon>
        <taxon>rosids</taxon>
        <taxon>fabids</taxon>
        <taxon>Fabales</taxon>
        <taxon>Fabaceae</taxon>
        <taxon>Papilionoideae</taxon>
        <taxon>50 kb inversion clade</taxon>
        <taxon>NPAAA clade</taxon>
        <taxon>indigoferoid/millettioid clade</taxon>
        <taxon>Phaseoleae</taxon>
        <taxon>Clitoria</taxon>
    </lineage>
</organism>
<dbReference type="SUPFAM" id="SSF48452">
    <property type="entry name" value="TPR-like"/>
    <property type="match status" value="1"/>
</dbReference>
<dbReference type="PANTHER" id="PTHR46050">
    <property type="entry name" value="TPR REPEAT-CONTAINING THIOREDOXIN"/>
    <property type="match status" value="1"/>
</dbReference>
<dbReference type="EMBL" id="JAYKXN010000001">
    <property type="protein sequence ID" value="KAK7317817.1"/>
    <property type="molecule type" value="Genomic_DNA"/>
</dbReference>
<dbReference type="Pfam" id="PF13181">
    <property type="entry name" value="TPR_8"/>
    <property type="match status" value="1"/>
</dbReference>
<evidence type="ECO:0000256" key="3">
    <source>
        <dbReference type="PROSITE-ProRule" id="PRU00339"/>
    </source>
</evidence>
<feature type="compositionally biased region" description="Low complexity" evidence="4">
    <location>
        <begin position="190"/>
        <end position="203"/>
    </location>
</feature>
<comment type="caution">
    <text evidence="6">The sequence shown here is derived from an EMBL/GenBank/DDBJ whole genome shotgun (WGS) entry which is preliminary data.</text>
</comment>
<feature type="repeat" description="TPR" evidence="3">
    <location>
        <begin position="339"/>
        <end position="372"/>
    </location>
</feature>
<feature type="compositionally biased region" description="Polar residues" evidence="4">
    <location>
        <begin position="245"/>
        <end position="264"/>
    </location>
</feature>
<evidence type="ECO:0000256" key="2">
    <source>
        <dbReference type="ARBA" id="ARBA00022803"/>
    </source>
</evidence>
<dbReference type="InterPro" id="IPR011990">
    <property type="entry name" value="TPR-like_helical_dom_sf"/>
</dbReference>